<keyword evidence="1" id="KW-0479">Metal-binding</keyword>
<evidence type="ECO:0000256" key="2">
    <source>
        <dbReference type="ARBA" id="ARBA00022771"/>
    </source>
</evidence>
<dbReference type="InterPro" id="IPR001841">
    <property type="entry name" value="Znf_RING"/>
</dbReference>
<dbReference type="InterPro" id="IPR013083">
    <property type="entry name" value="Znf_RING/FYVE/PHD"/>
</dbReference>
<sequence>MRRPIYQSTENTFLETGNDAFESNSAGAFPFEQDERHLDSNIEYTAEEKEKRYSPEEFPINESSWDGTETATTFRLQLAPVSQSSSCPVCLRVIQLPVLQDCGHALCWSCMQQSLASLDDCLLCQAQEYFKPGKSDAFSTVDMHPVITTGQDRCMPINILGAIGGPIVLADQIRLSNSSYHSVSHEASKGQSGILFDSFDMPLQQVKFSDSDDGIDVDDLILYENKHPVAPVSVKAFLSGSFVFGSARRPRRSLKAVKSRLY</sequence>
<dbReference type="RefSeq" id="XP_067822942.1">
    <property type="nucleotide sequence ID" value="XM_067964234.1"/>
</dbReference>
<dbReference type="Gene3D" id="3.30.40.10">
    <property type="entry name" value="Zinc/RING finger domain, C3HC4 (zinc finger)"/>
    <property type="match status" value="1"/>
</dbReference>
<evidence type="ECO:0000313" key="6">
    <source>
        <dbReference type="EMBL" id="TDH73444.1"/>
    </source>
</evidence>
<dbReference type="EMBL" id="SHOA02000001">
    <property type="protein sequence ID" value="TDH73444.1"/>
    <property type="molecule type" value="Genomic_DNA"/>
</dbReference>
<dbReference type="GeneID" id="94349905"/>
<gene>
    <name evidence="6" type="ORF">CCR75_006163</name>
</gene>
<dbReference type="SUPFAM" id="SSF57850">
    <property type="entry name" value="RING/U-box"/>
    <property type="match status" value="1"/>
</dbReference>
<name>A0A976IKC1_BRELC</name>
<dbReference type="CDD" id="cd16449">
    <property type="entry name" value="RING-HC"/>
    <property type="match status" value="1"/>
</dbReference>
<dbReference type="InterPro" id="IPR027370">
    <property type="entry name" value="Znf-RING_euk"/>
</dbReference>
<comment type="caution">
    <text evidence="6">The sequence shown here is derived from an EMBL/GenBank/DDBJ whole genome shotgun (WGS) entry which is preliminary data.</text>
</comment>
<dbReference type="KEGG" id="blac:94349905"/>
<dbReference type="PROSITE" id="PS50089">
    <property type="entry name" value="ZF_RING_2"/>
    <property type="match status" value="1"/>
</dbReference>
<dbReference type="Pfam" id="PF13445">
    <property type="entry name" value="zf-RING_UBOX"/>
    <property type="match status" value="1"/>
</dbReference>
<keyword evidence="7" id="KW-1185">Reference proteome</keyword>
<protein>
    <recommendedName>
        <fullName evidence="5">RING-type domain-containing protein</fullName>
    </recommendedName>
</protein>
<dbReference type="Proteomes" id="UP000294530">
    <property type="component" value="Unassembled WGS sequence"/>
</dbReference>
<feature type="domain" description="RING-type" evidence="5">
    <location>
        <begin position="87"/>
        <end position="125"/>
    </location>
</feature>
<keyword evidence="2 4" id="KW-0863">Zinc-finger</keyword>
<dbReference type="OrthoDB" id="10251809at2759"/>
<dbReference type="SMART" id="SM00184">
    <property type="entry name" value="RING"/>
    <property type="match status" value="1"/>
</dbReference>
<proteinExistence type="predicted"/>
<evidence type="ECO:0000256" key="4">
    <source>
        <dbReference type="PROSITE-ProRule" id="PRU00175"/>
    </source>
</evidence>
<dbReference type="AlphaFoldDB" id="A0A976IKC1"/>
<evidence type="ECO:0000256" key="3">
    <source>
        <dbReference type="ARBA" id="ARBA00022833"/>
    </source>
</evidence>
<keyword evidence="3" id="KW-0862">Zinc</keyword>
<evidence type="ECO:0000259" key="5">
    <source>
        <dbReference type="PROSITE" id="PS50089"/>
    </source>
</evidence>
<dbReference type="GO" id="GO:0008270">
    <property type="term" value="F:zinc ion binding"/>
    <property type="evidence" value="ECO:0007669"/>
    <property type="project" value="UniProtKB-KW"/>
</dbReference>
<evidence type="ECO:0000313" key="7">
    <source>
        <dbReference type="Proteomes" id="UP000294530"/>
    </source>
</evidence>
<dbReference type="PROSITE" id="PS00518">
    <property type="entry name" value="ZF_RING_1"/>
    <property type="match status" value="1"/>
</dbReference>
<organism evidence="6 7">
    <name type="scientific">Bremia lactucae</name>
    <name type="common">Lettuce downy mildew</name>
    <dbReference type="NCBI Taxonomy" id="4779"/>
    <lineage>
        <taxon>Eukaryota</taxon>
        <taxon>Sar</taxon>
        <taxon>Stramenopiles</taxon>
        <taxon>Oomycota</taxon>
        <taxon>Peronosporomycetes</taxon>
        <taxon>Peronosporales</taxon>
        <taxon>Peronosporaceae</taxon>
        <taxon>Bremia</taxon>
    </lineage>
</organism>
<accession>A0A976IKC1</accession>
<evidence type="ECO:0000256" key="1">
    <source>
        <dbReference type="ARBA" id="ARBA00022723"/>
    </source>
</evidence>
<reference evidence="6 7" key="1">
    <citation type="journal article" date="2021" name="Genome Biol.">
        <title>AFLAP: assembly-free linkage analysis pipeline using k-mers from genome sequencing data.</title>
        <authorList>
            <person name="Fletcher K."/>
            <person name="Zhang L."/>
            <person name="Gil J."/>
            <person name="Han R."/>
            <person name="Cavanaugh K."/>
            <person name="Michelmore R."/>
        </authorList>
    </citation>
    <scope>NUCLEOTIDE SEQUENCE [LARGE SCALE GENOMIC DNA]</scope>
    <source>
        <strain evidence="6 7">SF5</strain>
    </source>
</reference>
<dbReference type="InterPro" id="IPR017907">
    <property type="entry name" value="Znf_RING_CS"/>
</dbReference>